<dbReference type="PANTHER" id="PTHR47360:SF1">
    <property type="entry name" value="ENDOPEPTIDASE NLPC-RELATED"/>
    <property type="match status" value="1"/>
</dbReference>
<feature type="domain" description="NlpC/P60" evidence="8">
    <location>
        <begin position="148"/>
        <end position="276"/>
    </location>
</feature>
<proteinExistence type="inferred from homology"/>
<dbReference type="Proteomes" id="UP000018731">
    <property type="component" value="Unassembled WGS sequence"/>
</dbReference>
<feature type="region of interest" description="Disordered" evidence="6">
    <location>
        <begin position="80"/>
        <end position="117"/>
    </location>
</feature>
<evidence type="ECO:0000313" key="10">
    <source>
        <dbReference type="Proteomes" id="UP000018731"/>
    </source>
</evidence>
<evidence type="ECO:0000259" key="8">
    <source>
        <dbReference type="PROSITE" id="PS51935"/>
    </source>
</evidence>
<dbReference type="AlphaFoldDB" id="V8CBA7"/>
<dbReference type="OrthoDB" id="9807055at2"/>
<dbReference type="PROSITE" id="PS51935">
    <property type="entry name" value="NLPC_P60"/>
    <property type="match status" value="1"/>
</dbReference>
<comment type="similarity">
    <text evidence="1">Belongs to the peptidase C40 family.</text>
</comment>
<feature type="transmembrane region" description="Helical" evidence="7">
    <location>
        <begin position="39"/>
        <end position="60"/>
    </location>
</feature>
<evidence type="ECO:0000256" key="4">
    <source>
        <dbReference type="ARBA" id="ARBA00022801"/>
    </source>
</evidence>
<protein>
    <recommendedName>
        <fullName evidence="8">NlpC/P60 domain-containing protein</fullName>
    </recommendedName>
</protein>
<dbReference type="InterPro" id="IPR000064">
    <property type="entry name" value="NLP_P60_dom"/>
</dbReference>
<sequence>MRFYKRFYSIFYKRNFCLRALLFGVRVYASQVRASASTYIGISSISVCALLLSGCAFLDFNKSARISGYQQTRQNLFATSSTTKSSTKSKQTSQQAKDFTQSTQSEQSMQGAQSAQNLDLQSLDSQSEDFAPILTSPDSTLFGAEPENEILSKLYQQQKSWEKTPYRSGGIKREGADCSGFVMVVFDESFSLKLPRITLNQMAQGEKIGGRHTPTKNIQPADLLFFRTGRGAHGYHVGIYLQNGDFMHLSTKGGAKIVNISNKYWKNRLRKVVRYEIP</sequence>
<evidence type="ECO:0000313" key="9">
    <source>
        <dbReference type="EMBL" id="ETD23991.1"/>
    </source>
</evidence>
<evidence type="ECO:0000256" key="7">
    <source>
        <dbReference type="SAM" id="Phobius"/>
    </source>
</evidence>
<dbReference type="InterPro" id="IPR038765">
    <property type="entry name" value="Papain-like_cys_pep_sf"/>
</dbReference>
<dbReference type="SUPFAM" id="SSF54001">
    <property type="entry name" value="Cysteine proteinases"/>
    <property type="match status" value="1"/>
</dbReference>
<dbReference type="GO" id="GO:0006508">
    <property type="term" value="P:proteolysis"/>
    <property type="evidence" value="ECO:0007669"/>
    <property type="project" value="UniProtKB-KW"/>
</dbReference>
<dbReference type="InterPro" id="IPR052062">
    <property type="entry name" value="Murein_DD/LD_carboxypeptidase"/>
</dbReference>
<dbReference type="PATRIC" id="fig|1357400.3.peg.1017"/>
<dbReference type="PANTHER" id="PTHR47360">
    <property type="entry name" value="MUREIN DD-ENDOPEPTIDASE MEPS/MUREIN LD-CARBOXYPEPTIDASE"/>
    <property type="match status" value="1"/>
</dbReference>
<keyword evidence="7" id="KW-1133">Transmembrane helix</keyword>
<name>V8CBA7_9HELI</name>
<keyword evidence="10" id="KW-1185">Reference proteome</keyword>
<dbReference type="GO" id="GO:0008234">
    <property type="term" value="F:cysteine-type peptidase activity"/>
    <property type="evidence" value="ECO:0007669"/>
    <property type="project" value="UniProtKB-KW"/>
</dbReference>
<dbReference type="Gene3D" id="3.90.1720.10">
    <property type="entry name" value="endopeptidase domain like (from Nostoc punctiforme)"/>
    <property type="match status" value="1"/>
</dbReference>
<accession>V8CBA7</accession>
<reference evidence="9 10" key="1">
    <citation type="journal article" date="2014" name="Genome Announc.">
        <title>Draft genome sequences of six enterohepatic helicobacter species isolated from humans and one from rhesus macaques.</title>
        <authorList>
            <person name="Shen Z."/>
            <person name="Sheh A."/>
            <person name="Young S.K."/>
            <person name="Abouelliel A."/>
            <person name="Ward D.V."/>
            <person name="Earl A.M."/>
            <person name="Fox J.G."/>
        </authorList>
    </citation>
    <scope>NUCLEOTIDE SEQUENCE [LARGE SCALE GENOMIC DNA]</scope>
    <source>
        <strain evidence="9 10">MIT 99-5501</strain>
    </source>
</reference>
<keyword evidence="2" id="KW-0645">Protease</keyword>
<evidence type="ECO:0000256" key="6">
    <source>
        <dbReference type="SAM" id="MobiDB-lite"/>
    </source>
</evidence>
<evidence type="ECO:0000256" key="2">
    <source>
        <dbReference type="ARBA" id="ARBA00022670"/>
    </source>
</evidence>
<comment type="caution">
    <text evidence="9">The sequence shown here is derived from an EMBL/GenBank/DDBJ whole genome shotgun (WGS) entry which is preliminary data.</text>
</comment>
<dbReference type="RefSeq" id="WP_023927462.1">
    <property type="nucleotide sequence ID" value="NZ_KI669454.1"/>
</dbReference>
<keyword evidence="5" id="KW-0788">Thiol protease</keyword>
<evidence type="ECO:0000256" key="3">
    <source>
        <dbReference type="ARBA" id="ARBA00022729"/>
    </source>
</evidence>
<keyword evidence="7" id="KW-0812">Transmembrane</keyword>
<dbReference type="EMBL" id="AZJI01000004">
    <property type="protein sequence ID" value="ETD23991.1"/>
    <property type="molecule type" value="Genomic_DNA"/>
</dbReference>
<feature type="compositionally biased region" description="Low complexity" evidence="6">
    <location>
        <begin position="80"/>
        <end position="95"/>
    </location>
</feature>
<feature type="compositionally biased region" description="Polar residues" evidence="6">
    <location>
        <begin position="96"/>
        <end position="117"/>
    </location>
</feature>
<keyword evidence="4" id="KW-0378">Hydrolase</keyword>
<keyword evidence="7" id="KW-0472">Membrane</keyword>
<evidence type="ECO:0000256" key="5">
    <source>
        <dbReference type="ARBA" id="ARBA00022807"/>
    </source>
</evidence>
<keyword evidence="3" id="KW-0732">Signal</keyword>
<dbReference type="eggNOG" id="COG0791">
    <property type="taxonomic scope" value="Bacteria"/>
</dbReference>
<dbReference type="HOGENOM" id="CLU_1000286_0_0_7"/>
<organism evidence="9 10">
    <name type="scientific">Helicobacter macacae MIT 99-5501</name>
    <dbReference type="NCBI Taxonomy" id="1357400"/>
    <lineage>
        <taxon>Bacteria</taxon>
        <taxon>Pseudomonadati</taxon>
        <taxon>Campylobacterota</taxon>
        <taxon>Epsilonproteobacteria</taxon>
        <taxon>Campylobacterales</taxon>
        <taxon>Helicobacteraceae</taxon>
        <taxon>Helicobacter</taxon>
    </lineage>
</organism>
<dbReference type="Pfam" id="PF00877">
    <property type="entry name" value="NLPC_P60"/>
    <property type="match status" value="1"/>
</dbReference>
<dbReference type="STRING" id="1357400.HMPREF2086_00738"/>
<gene>
    <name evidence="9" type="ORF">HMPREF2086_00738</name>
</gene>
<evidence type="ECO:0000256" key="1">
    <source>
        <dbReference type="ARBA" id="ARBA00007074"/>
    </source>
</evidence>